<gene>
    <name evidence="1" type="ORF">ACE1CA_15515</name>
</gene>
<evidence type="ECO:0000313" key="2">
    <source>
        <dbReference type="Proteomes" id="UP001576780"/>
    </source>
</evidence>
<proteinExistence type="predicted"/>
<accession>A0ABV4WMP7</accession>
<sequence length="76" mass="8538">MFDLTAADYSLLSWIQQSGIAAHSLSLRFHLGSLIVCCQTLEDATKLWELRSILQLSGIELCFRVNGVFYMATAIR</sequence>
<protein>
    <submittedName>
        <fullName evidence="1">Uncharacterized protein</fullName>
    </submittedName>
</protein>
<dbReference type="Proteomes" id="UP001576780">
    <property type="component" value="Unassembled WGS sequence"/>
</dbReference>
<dbReference type="EMBL" id="JBHFNT010000130">
    <property type="protein sequence ID" value="MFB2835938.1"/>
    <property type="molecule type" value="Genomic_DNA"/>
</dbReference>
<dbReference type="RefSeq" id="WP_413278338.1">
    <property type="nucleotide sequence ID" value="NZ_JBHFNT010000130.1"/>
</dbReference>
<reference evidence="1 2" key="1">
    <citation type="submission" date="2024-09" db="EMBL/GenBank/DDBJ databases">
        <title>Floridaenema gen nov. (Aerosakkonemataceae, Aerosakkonematales ord. nov., Cyanobacteria) from benthic tropical and subtropical fresh waters, with the description of four new species.</title>
        <authorList>
            <person name="Moretto J.A."/>
            <person name="Berthold D.E."/>
            <person name="Lefler F.W."/>
            <person name="Huang I.-S."/>
            <person name="Laughinghouse H. IV."/>
        </authorList>
    </citation>
    <scope>NUCLEOTIDE SEQUENCE [LARGE SCALE GENOMIC DNA]</scope>
    <source>
        <strain evidence="1 2">BLCC-F167</strain>
    </source>
</reference>
<keyword evidence="2" id="KW-1185">Reference proteome</keyword>
<name>A0ABV4WMP7_9CYAN</name>
<comment type="caution">
    <text evidence="1">The sequence shown here is derived from an EMBL/GenBank/DDBJ whole genome shotgun (WGS) entry which is preliminary data.</text>
</comment>
<organism evidence="1 2">
    <name type="scientific">Floridaenema evergladense BLCC-F167</name>
    <dbReference type="NCBI Taxonomy" id="3153639"/>
    <lineage>
        <taxon>Bacteria</taxon>
        <taxon>Bacillati</taxon>
        <taxon>Cyanobacteriota</taxon>
        <taxon>Cyanophyceae</taxon>
        <taxon>Oscillatoriophycideae</taxon>
        <taxon>Aerosakkonematales</taxon>
        <taxon>Aerosakkonemataceae</taxon>
        <taxon>Floridanema</taxon>
        <taxon>Floridanema evergladense</taxon>
    </lineage>
</organism>
<evidence type="ECO:0000313" key="1">
    <source>
        <dbReference type="EMBL" id="MFB2835938.1"/>
    </source>
</evidence>